<dbReference type="AlphaFoldDB" id="A0ABD2JND5"/>
<dbReference type="EMBL" id="JBICBT010000930">
    <property type="protein sequence ID" value="KAL3092132.1"/>
    <property type="molecule type" value="Genomic_DNA"/>
</dbReference>
<comment type="caution">
    <text evidence="2">The sequence shown here is derived from an EMBL/GenBank/DDBJ whole genome shotgun (WGS) entry which is preliminary data.</text>
</comment>
<evidence type="ECO:0000256" key="1">
    <source>
        <dbReference type="SAM" id="MobiDB-lite"/>
    </source>
</evidence>
<keyword evidence="3" id="KW-1185">Reference proteome</keyword>
<feature type="compositionally biased region" description="Polar residues" evidence="1">
    <location>
        <begin position="172"/>
        <end position="186"/>
    </location>
</feature>
<proteinExistence type="predicted"/>
<feature type="compositionally biased region" description="Polar residues" evidence="1">
    <location>
        <begin position="1"/>
        <end position="24"/>
    </location>
</feature>
<sequence length="186" mass="20672">MSSSENSDHPFQQPDTVQTVQLPHQQPDPEAKLRGQIEDAEEDLLLNWWRQDPTIICFLFGHRRAPGIEAALLQRAEHEAEIMRQYAENQQSKYKTGGGGVSQMFGAHGLRAKTRAPLVQLASNLMGCQSTSPHAKRRKNFVSSAILSGVFPTPRPLAHPRDLRSKTRAPLVQSTSNFTGLHSTTP</sequence>
<feature type="region of interest" description="Disordered" evidence="1">
    <location>
        <begin position="1"/>
        <end position="30"/>
    </location>
</feature>
<dbReference type="Proteomes" id="UP001620626">
    <property type="component" value="Unassembled WGS sequence"/>
</dbReference>
<organism evidence="2 3">
    <name type="scientific">Heterodera trifolii</name>
    <dbReference type="NCBI Taxonomy" id="157864"/>
    <lineage>
        <taxon>Eukaryota</taxon>
        <taxon>Metazoa</taxon>
        <taxon>Ecdysozoa</taxon>
        <taxon>Nematoda</taxon>
        <taxon>Chromadorea</taxon>
        <taxon>Rhabditida</taxon>
        <taxon>Tylenchina</taxon>
        <taxon>Tylenchomorpha</taxon>
        <taxon>Tylenchoidea</taxon>
        <taxon>Heteroderidae</taxon>
        <taxon>Heteroderinae</taxon>
        <taxon>Heterodera</taxon>
    </lineage>
</organism>
<accession>A0ABD2JND5</accession>
<protein>
    <submittedName>
        <fullName evidence="2">Uncharacterized protein</fullName>
    </submittedName>
</protein>
<feature type="region of interest" description="Disordered" evidence="1">
    <location>
        <begin position="153"/>
        <end position="186"/>
    </location>
</feature>
<reference evidence="2 3" key="1">
    <citation type="submission" date="2024-10" db="EMBL/GenBank/DDBJ databases">
        <authorList>
            <person name="Kim D."/>
        </authorList>
    </citation>
    <scope>NUCLEOTIDE SEQUENCE [LARGE SCALE GENOMIC DNA]</scope>
    <source>
        <strain evidence="2">BH-2024</strain>
    </source>
</reference>
<evidence type="ECO:0000313" key="2">
    <source>
        <dbReference type="EMBL" id="KAL3092132.1"/>
    </source>
</evidence>
<evidence type="ECO:0000313" key="3">
    <source>
        <dbReference type="Proteomes" id="UP001620626"/>
    </source>
</evidence>
<gene>
    <name evidence="2" type="ORF">niasHT_021267</name>
</gene>
<name>A0ABD2JND5_9BILA</name>